<evidence type="ECO:0000256" key="2">
    <source>
        <dbReference type="ARBA" id="ARBA00022714"/>
    </source>
</evidence>
<comment type="caution">
    <text evidence="9">The sequence shown here is derived from an EMBL/GenBank/DDBJ whole genome shotgun (WGS) entry which is preliminary data.</text>
</comment>
<evidence type="ECO:0000256" key="5">
    <source>
        <dbReference type="ARBA" id="ARBA00023014"/>
    </source>
</evidence>
<dbReference type="AlphaFoldDB" id="A0A106BUX5"/>
<accession>A0A106BUX5</accession>
<name>A0A106BUX5_THIDE</name>
<keyword evidence="4 8" id="KW-0408">Iron</keyword>
<evidence type="ECO:0000256" key="8">
    <source>
        <dbReference type="PIRSR" id="PIRSR000216-1"/>
    </source>
</evidence>
<evidence type="ECO:0000256" key="7">
    <source>
        <dbReference type="ARBA" id="ARBA00047712"/>
    </source>
</evidence>
<dbReference type="STRING" id="1123392.GCA_000376425_01212"/>
<evidence type="ECO:0000256" key="3">
    <source>
        <dbReference type="ARBA" id="ARBA00022723"/>
    </source>
</evidence>
<evidence type="ECO:0000256" key="4">
    <source>
        <dbReference type="ARBA" id="ARBA00023004"/>
    </source>
</evidence>
<feature type="binding site" evidence="8">
    <location>
        <position position="137"/>
    </location>
    <ligand>
        <name>[2Fe-2S] cluster</name>
        <dbReference type="ChEBI" id="CHEBI:190135"/>
    </ligand>
</feature>
<dbReference type="CDD" id="cd03064">
    <property type="entry name" value="TRX_Fd_NuoE"/>
    <property type="match status" value="1"/>
</dbReference>
<feature type="binding site" evidence="8">
    <location>
        <position position="92"/>
    </location>
    <ligand>
        <name>[2Fe-2S] cluster</name>
        <dbReference type="ChEBI" id="CHEBI:190135"/>
    </ligand>
</feature>
<dbReference type="NCBIfam" id="TIGR01958">
    <property type="entry name" value="nuoE_fam"/>
    <property type="match status" value="1"/>
</dbReference>
<dbReference type="Proteomes" id="UP000064243">
    <property type="component" value="Unassembled WGS sequence"/>
</dbReference>
<evidence type="ECO:0000313" key="10">
    <source>
        <dbReference type="Proteomes" id="UP000064243"/>
    </source>
</evidence>
<dbReference type="EMBL" id="LDUG01000007">
    <property type="protein sequence ID" value="KVW99085.1"/>
    <property type="molecule type" value="Genomic_DNA"/>
</dbReference>
<gene>
    <name evidence="9" type="ORF">ABW22_02285</name>
</gene>
<feature type="binding site" evidence="8">
    <location>
        <position position="97"/>
    </location>
    <ligand>
        <name>[2Fe-2S] cluster</name>
        <dbReference type="ChEBI" id="CHEBI:190135"/>
    </ligand>
</feature>
<feature type="binding site" evidence="8">
    <location>
        <position position="133"/>
    </location>
    <ligand>
        <name>[2Fe-2S] cluster</name>
        <dbReference type="ChEBI" id="CHEBI:190135"/>
    </ligand>
</feature>
<dbReference type="PANTHER" id="PTHR10371">
    <property type="entry name" value="NADH DEHYDROGENASE UBIQUINONE FLAVOPROTEIN 2, MITOCHONDRIAL"/>
    <property type="match status" value="1"/>
</dbReference>
<dbReference type="Pfam" id="PF01257">
    <property type="entry name" value="2Fe-2S_thioredx"/>
    <property type="match status" value="1"/>
</dbReference>
<dbReference type="InterPro" id="IPR002023">
    <property type="entry name" value="NuoE-like"/>
</dbReference>
<evidence type="ECO:0000313" key="9">
    <source>
        <dbReference type="EMBL" id="KVW99085.1"/>
    </source>
</evidence>
<dbReference type="FunFam" id="1.10.10.1590:FF:000001">
    <property type="entry name" value="NADH-quinone oxidoreductase subunit E"/>
    <property type="match status" value="1"/>
</dbReference>
<evidence type="ECO:0000256" key="1">
    <source>
        <dbReference type="ARBA" id="ARBA00010643"/>
    </source>
</evidence>
<keyword evidence="5 8" id="KW-0411">Iron-sulfur</keyword>
<dbReference type="GO" id="GO:0003954">
    <property type="term" value="F:NADH dehydrogenase activity"/>
    <property type="evidence" value="ECO:0007669"/>
    <property type="project" value="TreeGrafter"/>
</dbReference>
<dbReference type="Gene3D" id="1.10.10.1590">
    <property type="entry name" value="NADH-quinone oxidoreductase subunit E"/>
    <property type="match status" value="1"/>
</dbReference>
<reference evidence="9 10" key="1">
    <citation type="journal article" date="2015" name="Appl. Environ. Microbiol.">
        <title>Aerobic and Anaerobic Thiosulfate Oxidation by a Cold-Adapted, Subglacial Chemoautotroph.</title>
        <authorList>
            <person name="Harrold Z.R."/>
            <person name="Skidmore M.L."/>
            <person name="Hamilton T.L."/>
            <person name="Desch L."/>
            <person name="Amada K."/>
            <person name="van Gelder W."/>
            <person name="Glover K."/>
            <person name="Roden E.E."/>
            <person name="Boyd E.S."/>
        </authorList>
    </citation>
    <scope>NUCLEOTIDE SEQUENCE [LARGE SCALE GENOMIC DNA]</scope>
    <source>
        <strain evidence="9 10">RG</strain>
    </source>
</reference>
<comment type="cofactor">
    <cofactor evidence="6">
        <name>[2Fe-2S] cluster</name>
        <dbReference type="ChEBI" id="CHEBI:190135"/>
    </cofactor>
</comment>
<comment type="similarity">
    <text evidence="1">Belongs to the complex I 24 kDa subunit family.</text>
</comment>
<proteinExistence type="inferred from homology"/>
<comment type="catalytic activity">
    <reaction evidence="7">
        <text>a quinone + NADH + 5 H(+)(in) = a quinol + NAD(+) + 4 H(+)(out)</text>
        <dbReference type="Rhea" id="RHEA:57888"/>
        <dbReference type="ChEBI" id="CHEBI:15378"/>
        <dbReference type="ChEBI" id="CHEBI:24646"/>
        <dbReference type="ChEBI" id="CHEBI:57540"/>
        <dbReference type="ChEBI" id="CHEBI:57945"/>
        <dbReference type="ChEBI" id="CHEBI:132124"/>
    </reaction>
</comment>
<comment type="cofactor">
    <cofactor evidence="8">
        <name>[2Fe-2S] cluster</name>
        <dbReference type="ChEBI" id="CHEBI:190135"/>
    </cofactor>
    <text evidence="8">Binds 1 [2Fe-2S] cluster.</text>
</comment>
<dbReference type="PANTHER" id="PTHR10371:SF3">
    <property type="entry name" value="NADH DEHYDROGENASE [UBIQUINONE] FLAVOPROTEIN 2, MITOCHONDRIAL"/>
    <property type="match status" value="1"/>
</dbReference>
<dbReference type="NCBIfam" id="NF005723">
    <property type="entry name" value="PRK07539.1-3"/>
    <property type="match status" value="1"/>
</dbReference>
<sequence length="167" mass="18399">MANPNLNDSLPLSAESLALIDVEVAKYPADQKQSAVMSALRIAQSEKDWLKPETIEYVAAYLDMPAIAAYEVATFYNMYDTQPVGRHKITLCTNLPCVLMGANKIAAHLKDKLGIDFGETTEDGRYTLKEGECMGACGDAPMCLHNNHAMHTHLTPDKVDELLDELK</sequence>
<dbReference type="InterPro" id="IPR041921">
    <property type="entry name" value="NuoE_N"/>
</dbReference>
<dbReference type="PIRSF" id="PIRSF000216">
    <property type="entry name" value="NADH_DH_24kDa"/>
    <property type="match status" value="1"/>
</dbReference>
<dbReference type="OrthoDB" id="9807941at2"/>
<dbReference type="PATRIC" id="fig|36861.3.peg.3303"/>
<evidence type="ECO:0000256" key="6">
    <source>
        <dbReference type="ARBA" id="ARBA00034078"/>
    </source>
</evidence>
<dbReference type="InterPro" id="IPR042128">
    <property type="entry name" value="NuoE_dom"/>
</dbReference>
<dbReference type="RefSeq" id="WP_059751598.1">
    <property type="nucleotide sequence ID" value="NZ_LDUG01000007.1"/>
</dbReference>
<dbReference type="GO" id="GO:0051537">
    <property type="term" value="F:2 iron, 2 sulfur cluster binding"/>
    <property type="evidence" value="ECO:0007669"/>
    <property type="project" value="UniProtKB-KW"/>
</dbReference>
<dbReference type="InterPro" id="IPR036249">
    <property type="entry name" value="Thioredoxin-like_sf"/>
</dbReference>
<keyword evidence="3 8" id="KW-0479">Metal-binding</keyword>
<protein>
    <submittedName>
        <fullName evidence="9">NADH dehydrogenase</fullName>
    </submittedName>
</protein>
<dbReference type="SUPFAM" id="SSF52833">
    <property type="entry name" value="Thioredoxin-like"/>
    <property type="match status" value="1"/>
</dbReference>
<organism evidence="9 10">
    <name type="scientific">Thiobacillus denitrificans</name>
    <dbReference type="NCBI Taxonomy" id="36861"/>
    <lineage>
        <taxon>Bacteria</taxon>
        <taxon>Pseudomonadati</taxon>
        <taxon>Pseudomonadota</taxon>
        <taxon>Betaproteobacteria</taxon>
        <taxon>Nitrosomonadales</taxon>
        <taxon>Thiobacillaceae</taxon>
        <taxon>Thiobacillus</taxon>
    </lineage>
</organism>
<keyword evidence="2 8" id="KW-0001">2Fe-2S</keyword>
<dbReference type="Gene3D" id="3.40.30.10">
    <property type="entry name" value="Glutaredoxin"/>
    <property type="match status" value="1"/>
</dbReference>
<dbReference type="GO" id="GO:0046872">
    <property type="term" value="F:metal ion binding"/>
    <property type="evidence" value="ECO:0007669"/>
    <property type="project" value="UniProtKB-KW"/>
</dbReference>
<keyword evidence="10" id="KW-1185">Reference proteome</keyword>